<evidence type="ECO:0000256" key="5">
    <source>
        <dbReference type="ARBA" id="ARBA00022777"/>
    </source>
</evidence>
<reference evidence="7" key="1">
    <citation type="journal article" date="2014" name="Int. J. Syst. Evol. Microbiol.">
        <title>Complete genome sequence of Corynebacterium casei LMG S-19264T (=DSM 44701T), isolated from a smear-ripened cheese.</title>
        <authorList>
            <consortium name="US DOE Joint Genome Institute (JGI-PGF)"/>
            <person name="Walter F."/>
            <person name="Albersmeier A."/>
            <person name="Kalinowski J."/>
            <person name="Ruckert C."/>
        </authorList>
    </citation>
    <scope>NUCLEOTIDE SEQUENCE</scope>
    <source>
        <strain evidence="7">JCM 13583</strain>
    </source>
</reference>
<sequence length="148" mass="16401">MMCITGPPGAGKTTVCRVLLSMGVSCASLNELAREMGFVNGDEVDIDLLSCARLPYRFVESHYSHLLPCSAVFILEVSEDTLRRRMEERGYSEGKIEENLETQRADIYFQEALERLPATRIFRINAEGKDPDAVAGTILSIASRLAIT</sequence>
<keyword evidence="6" id="KW-0067">ATP-binding</keyword>
<name>A0AA37BRA9_9ARCH</name>
<dbReference type="GO" id="GO:0004017">
    <property type="term" value="F:AMP kinase activity"/>
    <property type="evidence" value="ECO:0007669"/>
    <property type="project" value="InterPro"/>
</dbReference>
<keyword evidence="4" id="KW-0547">Nucleotide-binding</keyword>
<evidence type="ECO:0000313" key="8">
    <source>
        <dbReference type="Proteomes" id="UP000632195"/>
    </source>
</evidence>
<dbReference type="EMBL" id="BMNY01000001">
    <property type="protein sequence ID" value="GGM73609.1"/>
    <property type="molecule type" value="Genomic_DNA"/>
</dbReference>
<dbReference type="RefSeq" id="WP_188680750.1">
    <property type="nucleotide sequence ID" value="NZ_BMNY01000001.1"/>
</dbReference>
<dbReference type="Pfam" id="PF13238">
    <property type="entry name" value="AAA_18"/>
    <property type="match status" value="1"/>
</dbReference>
<proteinExistence type="predicted"/>
<dbReference type="PANTHER" id="PTHR12595:SF0">
    <property type="entry name" value="ADENYLATE KINASE ISOENZYME 6"/>
    <property type="match status" value="1"/>
</dbReference>
<evidence type="ECO:0008006" key="9">
    <source>
        <dbReference type="Google" id="ProtNLM"/>
    </source>
</evidence>
<evidence type="ECO:0000256" key="1">
    <source>
        <dbReference type="ARBA" id="ARBA00022517"/>
    </source>
</evidence>
<evidence type="ECO:0000256" key="3">
    <source>
        <dbReference type="ARBA" id="ARBA00022679"/>
    </source>
</evidence>
<evidence type="ECO:0000256" key="2">
    <source>
        <dbReference type="ARBA" id="ARBA00022552"/>
    </source>
</evidence>
<keyword evidence="5" id="KW-0418">Kinase</keyword>
<keyword evidence="1" id="KW-0690">Ribosome biogenesis</keyword>
<dbReference type="SUPFAM" id="SSF52540">
    <property type="entry name" value="P-loop containing nucleoside triphosphate hydrolases"/>
    <property type="match status" value="1"/>
</dbReference>
<accession>A0AA37BRA9</accession>
<dbReference type="InterPro" id="IPR027417">
    <property type="entry name" value="P-loop_NTPase"/>
</dbReference>
<reference evidence="7" key="2">
    <citation type="submission" date="2022-09" db="EMBL/GenBank/DDBJ databases">
        <authorList>
            <person name="Sun Q."/>
            <person name="Ohkuma M."/>
        </authorList>
    </citation>
    <scope>NUCLEOTIDE SEQUENCE</scope>
    <source>
        <strain evidence="7">JCM 13583</strain>
    </source>
</reference>
<comment type="caution">
    <text evidence="7">The sequence shown here is derived from an EMBL/GenBank/DDBJ whole genome shotgun (WGS) entry which is preliminary data.</text>
</comment>
<dbReference type="AlphaFoldDB" id="A0AA37BRA9"/>
<dbReference type="GO" id="GO:0005524">
    <property type="term" value="F:ATP binding"/>
    <property type="evidence" value="ECO:0007669"/>
    <property type="project" value="UniProtKB-KW"/>
</dbReference>
<keyword evidence="8" id="KW-1185">Reference proteome</keyword>
<gene>
    <name evidence="7" type="ORF">GCM10007108_09470</name>
</gene>
<dbReference type="InterPro" id="IPR020618">
    <property type="entry name" value="Adenyl_kinase_AK6"/>
</dbReference>
<keyword evidence="3" id="KW-0808">Transferase</keyword>
<dbReference type="PANTHER" id="PTHR12595">
    <property type="entry name" value="POS9-ACTIVATING FACTOR FAP7-RELATED"/>
    <property type="match status" value="1"/>
</dbReference>
<evidence type="ECO:0000256" key="6">
    <source>
        <dbReference type="ARBA" id="ARBA00022840"/>
    </source>
</evidence>
<protein>
    <recommendedName>
        <fullName evidence="9">Adenylate kinase</fullName>
    </recommendedName>
</protein>
<dbReference type="GO" id="GO:0006364">
    <property type="term" value="P:rRNA processing"/>
    <property type="evidence" value="ECO:0007669"/>
    <property type="project" value="UniProtKB-KW"/>
</dbReference>
<evidence type="ECO:0000313" key="7">
    <source>
        <dbReference type="EMBL" id="GGM73609.1"/>
    </source>
</evidence>
<keyword evidence="2" id="KW-0698">rRNA processing</keyword>
<dbReference type="Gene3D" id="3.40.50.300">
    <property type="entry name" value="P-loop containing nucleotide triphosphate hydrolases"/>
    <property type="match status" value="1"/>
</dbReference>
<evidence type="ECO:0000256" key="4">
    <source>
        <dbReference type="ARBA" id="ARBA00022741"/>
    </source>
</evidence>
<dbReference type="Proteomes" id="UP000632195">
    <property type="component" value="Unassembled WGS sequence"/>
</dbReference>
<organism evidence="7 8">
    <name type="scientific">Thermogymnomonas acidicola</name>
    <dbReference type="NCBI Taxonomy" id="399579"/>
    <lineage>
        <taxon>Archaea</taxon>
        <taxon>Methanobacteriati</taxon>
        <taxon>Thermoplasmatota</taxon>
        <taxon>Thermoplasmata</taxon>
        <taxon>Thermoplasmatales</taxon>
        <taxon>Thermogymnomonas</taxon>
    </lineage>
</organism>
<dbReference type="GO" id="GO:0016887">
    <property type="term" value="F:ATP hydrolysis activity"/>
    <property type="evidence" value="ECO:0007669"/>
    <property type="project" value="InterPro"/>
</dbReference>